<dbReference type="GO" id="GO:0004325">
    <property type="term" value="F:ferrochelatase activity"/>
    <property type="evidence" value="ECO:0007669"/>
    <property type="project" value="InterPro"/>
</dbReference>
<keyword evidence="3" id="KW-0560">Oxidoreductase</keyword>
<dbReference type="EMBL" id="JARKIF010000008">
    <property type="protein sequence ID" value="KAJ7632737.1"/>
    <property type="molecule type" value="Genomic_DNA"/>
</dbReference>
<dbReference type="Gene3D" id="1.10.3280.10">
    <property type="entry name" value="Siroheme synthase, domain 3"/>
    <property type="match status" value="1"/>
</dbReference>
<dbReference type="Gene3D" id="3.30.160.110">
    <property type="entry name" value="Siroheme synthase, domain 2"/>
    <property type="match status" value="1"/>
</dbReference>
<keyword evidence="7" id="KW-0472">Membrane</keyword>
<dbReference type="PANTHER" id="PTHR35330">
    <property type="entry name" value="SIROHEME BIOSYNTHESIS PROTEIN MET8"/>
    <property type="match status" value="1"/>
</dbReference>
<dbReference type="PANTHER" id="PTHR35330:SF1">
    <property type="entry name" value="SIROHEME BIOSYNTHESIS PROTEIN MET8"/>
    <property type="match status" value="1"/>
</dbReference>
<evidence type="ECO:0000259" key="8">
    <source>
        <dbReference type="Pfam" id="PF14823"/>
    </source>
</evidence>
<feature type="domain" description="Siroheme biosynthesis protein Met8 C-terminal" evidence="8">
    <location>
        <begin position="166"/>
        <end position="232"/>
    </location>
</feature>
<keyword evidence="11" id="KW-1185">Reference proteome</keyword>
<evidence type="ECO:0000256" key="6">
    <source>
        <dbReference type="ARBA" id="ARBA00047561"/>
    </source>
</evidence>
<sequence length="279" mass="30590">MAESRSSVGGGSLLVAWQLKDKNVLIVGGGEVASQRIESVLTGDGLITLLAPSKGVHTRTKHLIDTYPDRITYYDRRFSGPAELHKMDMVLTALDDVNRSREICELCRKAKIPVNAADIPDLCDFYFGAQVRDGPLQIMISTNGNGPRMAALMKKKIEGALSGKEGGAIEKVGELRAQLKERAPGVGGPLGRKRMKWMSEVCNTWDIDELTHLDHDTIAKLLDEGWEKNTVPTLDQLLGRSKQICSPRYPAFLSSQWLLATSSFALGAACTVLVLSRRK</sequence>
<dbReference type="InterPro" id="IPR028161">
    <property type="entry name" value="Met8-like"/>
</dbReference>
<keyword evidence="7" id="KW-1133">Transmembrane helix</keyword>
<comment type="caution">
    <text evidence="10">The sequence shown here is derived from an EMBL/GenBank/DDBJ whole genome shotgun (WGS) entry which is preliminary data.</text>
</comment>
<dbReference type="InterPro" id="IPR036291">
    <property type="entry name" value="NAD(P)-bd_dom_sf"/>
</dbReference>
<keyword evidence="4" id="KW-0520">NAD</keyword>
<dbReference type="Pfam" id="PF14824">
    <property type="entry name" value="Sirohm_synth_M"/>
    <property type="match status" value="1"/>
</dbReference>
<keyword evidence="5" id="KW-0627">Porphyrin biosynthesis</keyword>
<dbReference type="Pfam" id="PF14823">
    <property type="entry name" value="Sirohm_synth_C"/>
    <property type="match status" value="1"/>
</dbReference>
<feature type="transmembrane region" description="Helical" evidence="7">
    <location>
        <begin position="257"/>
        <end position="275"/>
    </location>
</feature>
<dbReference type="InterPro" id="IPR006367">
    <property type="entry name" value="Sirohaem_synthase_N"/>
</dbReference>
<keyword evidence="7" id="KW-0812">Transmembrane</keyword>
<name>A0AAD7FQY4_9AGAR</name>
<protein>
    <recommendedName>
        <fullName evidence="2">precorrin-2 dehydrogenase</fullName>
        <ecNumber evidence="2">1.3.1.76</ecNumber>
    </recommendedName>
</protein>
<evidence type="ECO:0000313" key="11">
    <source>
        <dbReference type="Proteomes" id="UP001221142"/>
    </source>
</evidence>
<evidence type="ECO:0000256" key="3">
    <source>
        <dbReference type="ARBA" id="ARBA00023002"/>
    </source>
</evidence>
<gene>
    <name evidence="10" type="ORF">FB45DRAFT_1057767</name>
</gene>
<accession>A0AAD7FQY4</accession>
<dbReference type="InterPro" id="IPR028162">
    <property type="entry name" value="Met8_C"/>
</dbReference>
<comment type="pathway">
    <text evidence="1">Porphyrin-containing compound metabolism; siroheme biosynthesis; sirohydrochlorin from precorrin-2: step 1/1.</text>
</comment>
<evidence type="ECO:0000256" key="4">
    <source>
        <dbReference type="ARBA" id="ARBA00023027"/>
    </source>
</evidence>
<proteinExistence type="predicted"/>
<evidence type="ECO:0000256" key="5">
    <source>
        <dbReference type="ARBA" id="ARBA00023244"/>
    </source>
</evidence>
<evidence type="ECO:0000256" key="2">
    <source>
        <dbReference type="ARBA" id="ARBA00012400"/>
    </source>
</evidence>
<dbReference type="Pfam" id="PF13241">
    <property type="entry name" value="NAD_binding_7"/>
    <property type="match status" value="1"/>
</dbReference>
<feature type="domain" description="Siroheme synthase central" evidence="9">
    <location>
        <begin position="133"/>
        <end position="158"/>
    </location>
</feature>
<dbReference type="Proteomes" id="UP001221142">
    <property type="component" value="Unassembled WGS sequence"/>
</dbReference>
<dbReference type="SUPFAM" id="SSF75615">
    <property type="entry name" value="Siroheme synthase middle domains-like"/>
    <property type="match status" value="1"/>
</dbReference>
<dbReference type="NCBIfam" id="TIGR01470">
    <property type="entry name" value="cysG_Nterm"/>
    <property type="match status" value="1"/>
</dbReference>
<evidence type="ECO:0000313" key="10">
    <source>
        <dbReference type="EMBL" id="KAJ7632737.1"/>
    </source>
</evidence>
<comment type="catalytic activity">
    <reaction evidence="6">
        <text>precorrin-2 + NAD(+) = sirohydrochlorin + NADH + 2 H(+)</text>
        <dbReference type="Rhea" id="RHEA:15613"/>
        <dbReference type="ChEBI" id="CHEBI:15378"/>
        <dbReference type="ChEBI" id="CHEBI:57540"/>
        <dbReference type="ChEBI" id="CHEBI:57945"/>
        <dbReference type="ChEBI" id="CHEBI:58351"/>
        <dbReference type="ChEBI" id="CHEBI:58827"/>
        <dbReference type="EC" id="1.3.1.76"/>
    </reaction>
</comment>
<dbReference type="AlphaFoldDB" id="A0AAD7FQY4"/>
<dbReference type="SUPFAM" id="SSF51735">
    <property type="entry name" value="NAD(P)-binding Rossmann-fold domains"/>
    <property type="match status" value="1"/>
</dbReference>
<organism evidence="10 11">
    <name type="scientific">Roridomyces roridus</name>
    <dbReference type="NCBI Taxonomy" id="1738132"/>
    <lineage>
        <taxon>Eukaryota</taxon>
        <taxon>Fungi</taxon>
        <taxon>Dikarya</taxon>
        <taxon>Basidiomycota</taxon>
        <taxon>Agaricomycotina</taxon>
        <taxon>Agaricomycetes</taxon>
        <taxon>Agaricomycetidae</taxon>
        <taxon>Agaricales</taxon>
        <taxon>Marasmiineae</taxon>
        <taxon>Mycenaceae</taxon>
        <taxon>Roridomyces</taxon>
    </lineage>
</organism>
<evidence type="ECO:0000259" key="9">
    <source>
        <dbReference type="Pfam" id="PF14824"/>
    </source>
</evidence>
<reference evidence="10" key="1">
    <citation type="submission" date="2023-03" db="EMBL/GenBank/DDBJ databases">
        <title>Massive genome expansion in bonnet fungi (Mycena s.s.) driven by repeated elements and novel gene families across ecological guilds.</title>
        <authorList>
            <consortium name="Lawrence Berkeley National Laboratory"/>
            <person name="Harder C.B."/>
            <person name="Miyauchi S."/>
            <person name="Viragh M."/>
            <person name="Kuo A."/>
            <person name="Thoen E."/>
            <person name="Andreopoulos B."/>
            <person name="Lu D."/>
            <person name="Skrede I."/>
            <person name="Drula E."/>
            <person name="Henrissat B."/>
            <person name="Morin E."/>
            <person name="Kohler A."/>
            <person name="Barry K."/>
            <person name="LaButti K."/>
            <person name="Morin E."/>
            <person name="Salamov A."/>
            <person name="Lipzen A."/>
            <person name="Mereny Z."/>
            <person name="Hegedus B."/>
            <person name="Baldrian P."/>
            <person name="Stursova M."/>
            <person name="Weitz H."/>
            <person name="Taylor A."/>
            <person name="Grigoriev I.V."/>
            <person name="Nagy L.G."/>
            <person name="Martin F."/>
            <person name="Kauserud H."/>
        </authorList>
    </citation>
    <scope>NUCLEOTIDE SEQUENCE</scope>
    <source>
        <strain evidence="10">9284</strain>
    </source>
</reference>
<dbReference type="InterPro" id="IPR028281">
    <property type="entry name" value="Sirohaem_synthase_central"/>
</dbReference>
<evidence type="ECO:0000256" key="7">
    <source>
        <dbReference type="SAM" id="Phobius"/>
    </source>
</evidence>
<dbReference type="EC" id="1.3.1.76" evidence="2"/>
<evidence type="ECO:0000256" key="1">
    <source>
        <dbReference type="ARBA" id="ARBA00005010"/>
    </source>
</evidence>
<dbReference type="Gene3D" id="3.40.50.720">
    <property type="entry name" value="NAD(P)-binding Rossmann-like Domain"/>
    <property type="match status" value="2"/>
</dbReference>
<dbReference type="GO" id="GO:0043115">
    <property type="term" value="F:precorrin-2 dehydrogenase activity"/>
    <property type="evidence" value="ECO:0007669"/>
    <property type="project" value="UniProtKB-EC"/>
</dbReference>
<dbReference type="GO" id="GO:0019354">
    <property type="term" value="P:siroheme biosynthetic process"/>
    <property type="evidence" value="ECO:0007669"/>
    <property type="project" value="InterPro"/>
</dbReference>